<sequence>MNRVITTSPLNVLTNNAYIILQTYRTIIEDITISVPFERITQGATLCQNLSKKIVSQQGVLGIMTQTFRKTYEGGDLVASEIVEENLLKEPVKEIIILEGPDDNPNQVPQIGYNCTYWESYVDNNVSASAEEKQWLKFTMKWESGCNAESNKHSYYKGLFQWDPCLWYEQFPNDNIFDGKKQIQRTLAKLRAGARPQYMWPAVYRKYVATYGELSWLK</sequence>
<keyword evidence="1" id="KW-0732">Signal</keyword>
<dbReference type="AlphaFoldDB" id="A0A0G0IGD7"/>
<evidence type="ECO:0000259" key="2">
    <source>
        <dbReference type="PROSITE" id="PS51109"/>
    </source>
</evidence>
<name>A0A0G0IGD7_9BACT</name>
<dbReference type="InterPro" id="IPR011098">
    <property type="entry name" value="G5_dom"/>
</dbReference>
<dbReference type="Proteomes" id="UP000033886">
    <property type="component" value="Unassembled WGS sequence"/>
</dbReference>
<dbReference type="Pfam" id="PF07501">
    <property type="entry name" value="G5"/>
    <property type="match status" value="1"/>
</dbReference>
<evidence type="ECO:0000313" key="4">
    <source>
        <dbReference type="Proteomes" id="UP000033886"/>
    </source>
</evidence>
<gene>
    <name evidence="3" type="ORF">US29_C0052G0002</name>
</gene>
<dbReference type="Gene3D" id="2.20.230.10">
    <property type="entry name" value="Resuscitation-promoting factor rpfb"/>
    <property type="match status" value="1"/>
</dbReference>
<feature type="domain" description="G5" evidence="2">
    <location>
        <begin position="20"/>
        <end position="102"/>
    </location>
</feature>
<dbReference type="PROSITE" id="PS51109">
    <property type="entry name" value="G5"/>
    <property type="match status" value="1"/>
</dbReference>
<comment type="caution">
    <text evidence="3">The sequence shown here is derived from an EMBL/GenBank/DDBJ whole genome shotgun (WGS) entry which is preliminary data.</text>
</comment>
<reference evidence="3 4" key="1">
    <citation type="journal article" date="2015" name="Nature">
        <title>rRNA introns, odd ribosomes, and small enigmatic genomes across a large radiation of phyla.</title>
        <authorList>
            <person name="Brown C.T."/>
            <person name="Hug L.A."/>
            <person name="Thomas B.C."/>
            <person name="Sharon I."/>
            <person name="Castelle C.J."/>
            <person name="Singh A."/>
            <person name="Wilkins M.J."/>
            <person name="Williams K.H."/>
            <person name="Banfield J.F."/>
        </authorList>
    </citation>
    <scope>NUCLEOTIDE SEQUENCE [LARGE SCALE GENOMIC DNA]</scope>
</reference>
<protein>
    <recommendedName>
        <fullName evidence="2">G5 domain-containing protein</fullName>
    </recommendedName>
</protein>
<proteinExistence type="predicted"/>
<evidence type="ECO:0000313" key="3">
    <source>
        <dbReference type="EMBL" id="KKQ15096.1"/>
    </source>
</evidence>
<accession>A0A0G0IGD7</accession>
<evidence type="ECO:0000256" key="1">
    <source>
        <dbReference type="ARBA" id="ARBA00022729"/>
    </source>
</evidence>
<dbReference type="EMBL" id="LBSK01000052">
    <property type="protein sequence ID" value="KKQ15096.1"/>
    <property type="molecule type" value="Genomic_DNA"/>
</dbReference>
<organism evidence="3 4">
    <name type="scientific">candidate division WS6 bacterium GW2011_GWF1_36_8</name>
    <dbReference type="NCBI Taxonomy" id="1619098"/>
    <lineage>
        <taxon>Bacteria</taxon>
        <taxon>Candidatus Dojkabacteria</taxon>
    </lineage>
</organism>